<dbReference type="EMBL" id="BPRE01000013">
    <property type="protein sequence ID" value="GJE77311.1"/>
    <property type="molecule type" value="Genomic_DNA"/>
</dbReference>
<protein>
    <submittedName>
        <fullName evidence="2">Uncharacterized protein</fullName>
    </submittedName>
</protein>
<evidence type="ECO:0000313" key="3">
    <source>
        <dbReference type="Proteomes" id="UP001055093"/>
    </source>
</evidence>
<gene>
    <name evidence="2" type="ORF">BGCPKDLD_3914</name>
</gene>
<comment type="caution">
    <text evidence="2">The sequence shown here is derived from an EMBL/GenBank/DDBJ whole genome shotgun (WGS) entry which is preliminary data.</text>
</comment>
<name>A0ABQ4UY85_9HYPH</name>
<feature type="region of interest" description="Disordered" evidence="1">
    <location>
        <begin position="46"/>
        <end position="73"/>
    </location>
</feature>
<dbReference type="RefSeq" id="WP_238308428.1">
    <property type="nucleotide sequence ID" value="NZ_BPRE01000013.1"/>
</dbReference>
<dbReference type="Proteomes" id="UP001055093">
    <property type="component" value="Unassembled WGS sequence"/>
</dbReference>
<keyword evidence="3" id="KW-1185">Reference proteome</keyword>
<sequence length="114" mass="12885">MIVNEIDAHKTMCPWNEFKGCYGSRCMAWVKTGRPEQRTTTNNIVMTAEGERPSGEAPPPPEGEGWRPSGPVSRCGFPNRQKLKLDYGLQQDWTREIAQPQGQCGRVGDSNQYW</sequence>
<reference evidence="2" key="2">
    <citation type="submission" date="2021-08" db="EMBL/GenBank/DDBJ databases">
        <authorList>
            <person name="Tani A."/>
            <person name="Ola A."/>
            <person name="Ogura Y."/>
            <person name="Katsura K."/>
            <person name="Hayashi T."/>
        </authorList>
    </citation>
    <scope>NUCLEOTIDE SEQUENCE</scope>
    <source>
        <strain evidence="2">DSM 14458</strain>
    </source>
</reference>
<accession>A0ABQ4UY85</accession>
<proteinExistence type="predicted"/>
<evidence type="ECO:0000256" key="1">
    <source>
        <dbReference type="SAM" id="MobiDB-lite"/>
    </source>
</evidence>
<reference evidence="2" key="1">
    <citation type="journal article" date="2021" name="Front. Microbiol.">
        <title>Comprehensive Comparative Genomics and Phenotyping of Methylobacterium Species.</title>
        <authorList>
            <person name="Alessa O."/>
            <person name="Ogura Y."/>
            <person name="Fujitani Y."/>
            <person name="Takami H."/>
            <person name="Hayashi T."/>
            <person name="Sahin N."/>
            <person name="Tani A."/>
        </authorList>
    </citation>
    <scope>NUCLEOTIDE SEQUENCE</scope>
    <source>
        <strain evidence="2">DSM 14458</strain>
    </source>
</reference>
<organism evidence="2 3">
    <name type="scientific">Methylorubrum suomiense</name>
    <dbReference type="NCBI Taxonomy" id="144191"/>
    <lineage>
        <taxon>Bacteria</taxon>
        <taxon>Pseudomonadati</taxon>
        <taxon>Pseudomonadota</taxon>
        <taxon>Alphaproteobacteria</taxon>
        <taxon>Hyphomicrobiales</taxon>
        <taxon>Methylobacteriaceae</taxon>
        <taxon>Methylorubrum</taxon>
    </lineage>
</organism>
<evidence type="ECO:0000313" key="2">
    <source>
        <dbReference type="EMBL" id="GJE77311.1"/>
    </source>
</evidence>